<evidence type="ECO:0000313" key="2">
    <source>
        <dbReference type="Proteomes" id="UP000187203"/>
    </source>
</evidence>
<comment type="caution">
    <text evidence="1">The sequence shown here is derived from an EMBL/GenBank/DDBJ whole genome shotgun (WGS) entry which is preliminary data.</text>
</comment>
<proteinExistence type="predicted"/>
<sequence length="73" mass="7809">MASSSSSKSALELIPAFLPDLCPGKPFYVTVKVTRMWQTNLPSGVDPISTGLLVVDGKGNVMRAVTFQLHSCL</sequence>
<keyword evidence="2" id="KW-1185">Reference proteome</keyword>
<evidence type="ECO:0000313" key="1">
    <source>
        <dbReference type="EMBL" id="OMO81067.1"/>
    </source>
</evidence>
<reference evidence="2" key="1">
    <citation type="submission" date="2013-09" db="EMBL/GenBank/DDBJ databases">
        <title>Corchorus olitorius genome sequencing.</title>
        <authorList>
            <person name="Alam M."/>
            <person name="Haque M.S."/>
            <person name="Islam M.S."/>
            <person name="Emdad E.M."/>
            <person name="Islam M.M."/>
            <person name="Ahmed B."/>
            <person name="Halim A."/>
            <person name="Hossen Q.M.M."/>
            <person name="Hossain M.Z."/>
            <person name="Ahmed R."/>
            <person name="Khan M.M."/>
            <person name="Islam R."/>
            <person name="Rashid M.M."/>
            <person name="Khan S.A."/>
            <person name="Rahman M.S."/>
            <person name="Alam M."/>
            <person name="Yahiya A.S."/>
            <person name="Khan M.S."/>
            <person name="Azam M.S."/>
            <person name="Haque T."/>
            <person name="Lashkar M.Z.H."/>
            <person name="Akhand A.I."/>
            <person name="Morshed G."/>
            <person name="Roy S."/>
            <person name="Uddin K.S."/>
            <person name="Rabeya T."/>
            <person name="Hossain A.S."/>
            <person name="Chowdhury A."/>
            <person name="Snigdha A.R."/>
            <person name="Mortoza M.S."/>
            <person name="Matin S.A."/>
            <person name="Hoque S.M.E."/>
            <person name="Islam M.K."/>
            <person name="Roy D.K."/>
            <person name="Haider R."/>
            <person name="Moosa M.M."/>
            <person name="Elias S.M."/>
            <person name="Hasan A.M."/>
            <person name="Jahan S."/>
            <person name="Shafiuddin M."/>
            <person name="Mahmood N."/>
            <person name="Shommy N.S."/>
        </authorList>
    </citation>
    <scope>NUCLEOTIDE SEQUENCE [LARGE SCALE GENOMIC DNA]</scope>
    <source>
        <strain evidence="2">cv. O-4</strain>
    </source>
</reference>
<organism evidence="1 2">
    <name type="scientific">Corchorus olitorius</name>
    <dbReference type="NCBI Taxonomy" id="93759"/>
    <lineage>
        <taxon>Eukaryota</taxon>
        <taxon>Viridiplantae</taxon>
        <taxon>Streptophyta</taxon>
        <taxon>Embryophyta</taxon>
        <taxon>Tracheophyta</taxon>
        <taxon>Spermatophyta</taxon>
        <taxon>Magnoliopsida</taxon>
        <taxon>eudicotyledons</taxon>
        <taxon>Gunneridae</taxon>
        <taxon>Pentapetalae</taxon>
        <taxon>rosids</taxon>
        <taxon>malvids</taxon>
        <taxon>Malvales</taxon>
        <taxon>Malvaceae</taxon>
        <taxon>Grewioideae</taxon>
        <taxon>Apeibeae</taxon>
        <taxon>Corchorus</taxon>
    </lineage>
</organism>
<evidence type="ECO:0008006" key="3">
    <source>
        <dbReference type="Google" id="ProtNLM"/>
    </source>
</evidence>
<name>A0A1R3IER5_9ROSI</name>
<dbReference type="EMBL" id="AWUE01018349">
    <property type="protein sequence ID" value="OMO81067.1"/>
    <property type="molecule type" value="Genomic_DNA"/>
</dbReference>
<protein>
    <recommendedName>
        <fullName evidence="3">Nucleic acid-binding protein</fullName>
    </recommendedName>
</protein>
<dbReference type="Proteomes" id="UP000187203">
    <property type="component" value="Unassembled WGS sequence"/>
</dbReference>
<accession>A0A1R3IER5</accession>
<gene>
    <name evidence="1" type="ORF">COLO4_23772</name>
</gene>
<dbReference type="AlphaFoldDB" id="A0A1R3IER5"/>